<dbReference type="InterPro" id="IPR036852">
    <property type="entry name" value="Peptidase_S8/S53_dom_sf"/>
</dbReference>
<dbReference type="Pfam" id="PF00082">
    <property type="entry name" value="Peptidase_S8"/>
    <property type="match status" value="1"/>
</dbReference>
<keyword evidence="3 5" id="KW-0378">Hydrolase</keyword>
<dbReference type="SUPFAM" id="SSF49373">
    <property type="entry name" value="Invasin/intimin cell-adhesion fragments"/>
    <property type="match status" value="1"/>
</dbReference>
<dbReference type="CDD" id="cd00603">
    <property type="entry name" value="IPT_PCSR"/>
    <property type="match status" value="1"/>
</dbReference>
<dbReference type="SMART" id="SM00635">
    <property type="entry name" value="BID_2"/>
    <property type="match status" value="1"/>
</dbReference>
<dbReference type="InterPro" id="IPR003343">
    <property type="entry name" value="Big_2"/>
</dbReference>
<keyword evidence="2 5" id="KW-0645">Protease</keyword>
<comment type="caution">
    <text evidence="7">The sequence shown here is derived from an EMBL/GenBank/DDBJ whole genome shotgun (WGS) entry which is preliminary data.</text>
</comment>
<dbReference type="PANTHER" id="PTHR43806:SF11">
    <property type="entry name" value="CEREVISIN-RELATED"/>
    <property type="match status" value="1"/>
</dbReference>
<accession>A0A937W0H0</accession>
<feature type="active site" description="Charge relay system" evidence="5">
    <location>
        <position position="836"/>
    </location>
</feature>
<evidence type="ECO:0000256" key="5">
    <source>
        <dbReference type="PROSITE-ProRule" id="PRU01240"/>
    </source>
</evidence>
<dbReference type="InterPro" id="IPR054604">
    <property type="entry name" value="SbsC_Big-like"/>
</dbReference>
<proteinExistence type="inferred from homology"/>
<dbReference type="InterPro" id="IPR002909">
    <property type="entry name" value="IPT_dom"/>
</dbReference>
<dbReference type="Gene3D" id="2.60.40.1080">
    <property type="match status" value="1"/>
</dbReference>
<dbReference type="InterPro" id="IPR015500">
    <property type="entry name" value="Peptidase_S8_subtilisin-rel"/>
</dbReference>
<feature type="active site" description="Charge relay system" evidence="5">
    <location>
        <position position="618"/>
    </location>
</feature>
<feature type="domain" description="BIG2" evidence="6">
    <location>
        <begin position="14"/>
        <end position="96"/>
    </location>
</feature>
<dbReference type="PRINTS" id="PR00723">
    <property type="entry name" value="SUBTILISIN"/>
</dbReference>
<dbReference type="AlphaFoldDB" id="A0A937W0H0"/>
<dbReference type="SUPFAM" id="SSF81296">
    <property type="entry name" value="E set domains"/>
    <property type="match status" value="1"/>
</dbReference>
<dbReference type="CDD" id="cd00306">
    <property type="entry name" value="Peptidases_S8_S53"/>
    <property type="match status" value="1"/>
</dbReference>
<dbReference type="Gene3D" id="2.60.40.10">
    <property type="entry name" value="Immunoglobulins"/>
    <property type="match status" value="1"/>
</dbReference>
<evidence type="ECO:0000256" key="3">
    <source>
        <dbReference type="ARBA" id="ARBA00022801"/>
    </source>
</evidence>
<name>A0A937W0H0_UNCTE</name>
<dbReference type="GO" id="GO:0006508">
    <property type="term" value="P:proteolysis"/>
    <property type="evidence" value="ECO:0007669"/>
    <property type="project" value="UniProtKB-KW"/>
</dbReference>
<dbReference type="PROSITE" id="PS00138">
    <property type="entry name" value="SUBTILASE_SER"/>
    <property type="match status" value="1"/>
</dbReference>
<dbReference type="InterPro" id="IPR014756">
    <property type="entry name" value="Ig_E-set"/>
</dbReference>
<evidence type="ECO:0000313" key="8">
    <source>
        <dbReference type="Proteomes" id="UP000712673"/>
    </source>
</evidence>
<dbReference type="InterPro" id="IPR050131">
    <property type="entry name" value="Peptidase_S8_subtilisin-like"/>
</dbReference>
<reference evidence="7" key="1">
    <citation type="submission" date="2019-03" db="EMBL/GenBank/DDBJ databases">
        <title>Lake Tanganyika Metagenome-Assembled Genomes (MAGs).</title>
        <authorList>
            <person name="Tran P."/>
        </authorList>
    </citation>
    <scope>NUCLEOTIDE SEQUENCE</scope>
    <source>
        <strain evidence="7">K_DeepCast_65m_m2_066</strain>
    </source>
</reference>
<dbReference type="Gene3D" id="2.60.120.380">
    <property type="match status" value="1"/>
</dbReference>
<dbReference type="Gene3D" id="3.40.50.200">
    <property type="entry name" value="Peptidase S8/S53 domain"/>
    <property type="match status" value="1"/>
</dbReference>
<dbReference type="InterPro" id="IPR000209">
    <property type="entry name" value="Peptidase_S8/S53_dom"/>
</dbReference>
<dbReference type="PANTHER" id="PTHR43806">
    <property type="entry name" value="PEPTIDASE S8"/>
    <property type="match status" value="1"/>
</dbReference>
<dbReference type="InterPro" id="IPR023828">
    <property type="entry name" value="Peptidase_S8_Ser-AS"/>
</dbReference>
<gene>
    <name evidence="7" type="ORF">FJZ47_11450</name>
</gene>
<feature type="active site" description="Charge relay system" evidence="5">
    <location>
        <position position="569"/>
    </location>
</feature>
<protein>
    <recommendedName>
        <fullName evidence="6">BIG2 domain-containing protein</fullName>
    </recommendedName>
</protein>
<feature type="non-terminal residue" evidence="7">
    <location>
        <position position="1125"/>
    </location>
</feature>
<keyword evidence="4 5" id="KW-0720">Serine protease</keyword>
<organism evidence="7 8">
    <name type="scientific">Tectimicrobiota bacterium</name>
    <dbReference type="NCBI Taxonomy" id="2528274"/>
    <lineage>
        <taxon>Bacteria</taxon>
        <taxon>Pseudomonadati</taxon>
        <taxon>Nitrospinota/Tectimicrobiota group</taxon>
        <taxon>Candidatus Tectimicrobiota</taxon>
    </lineage>
</organism>
<dbReference type="SUPFAM" id="SSF52743">
    <property type="entry name" value="Subtilisin-like"/>
    <property type="match status" value="1"/>
</dbReference>
<evidence type="ECO:0000313" key="7">
    <source>
        <dbReference type="EMBL" id="MBM3224402.1"/>
    </source>
</evidence>
<dbReference type="InterPro" id="IPR008964">
    <property type="entry name" value="Invasin/intimin_cell_adhesion"/>
</dbReference>
<evidence type="ECO:0000256" key="1">
    <source>
        <dbReference type="ARBA" id="ARBA00011073"/>
    </source>
</evidence>
<evidence type="ECO:0000259" key="6">
    <source>
        <dbReference type="SMART" id="SM00635"/>
    </source>
</evidence>
<dbReference type="InterPro" id="IPR013783">
    <property type="entry name" value="Ig-like_fold"/>
</dbReference>
<dbReference type="Proteomes" id="UP000712673">
    <property type="component" value="Unassembled WGS sequence"/>
</dbReference>
<dbReference type="SUPFAM" id="SSF50969">
    <property type="entry name" value="YVTN repeat-like/Quinoprotein amine dehydrogenase"/>
    <property type="match status" value="1"/>
</dbReference>
<comment type="similarity">
    <text evidence="1 5">Belongs to the peptidase S8 family.</text>
</comment>
<evidence type="ECO:0000256" key="4">
    <source>
        <dbReference type="ARBA" id="ARBA00022825"/>
    </source>
</evidence>
<dbReference type="GO" id="GO:0004252">
    <property type="term" value="F:serine-type endopeptidase activity"/>
    <property type="evidence" value="ECO:0007669"/>
    <property type="project" value="UniProtKB-UniRule"/>
</dbReference>
<evidence type="ECO:0000256" key="2">
    <source>
        <dbReference type="ARBA" id="ARBA00022670"/>
    </source>
</evidence>
<dbReference type="InterPro" id="IPR011044">
    <property type="entry name" value="Quino_amine_DH_bsu"/>
</dbReference>
<sequence>MRSFAQVEVQQPPALIALQVTTPFITLTTPGAQQDLLVSGLFSDRSSQNVARGFGLTYSSSAPEVVAVDANGMLTAVSDGTATVTIRHGTSTASVRVAVELRVAPHVTGIALAPFPAAVSADTGVVLAQATIRGTGTLAGLPVTFTLQGSPATFSAPTGYDGLALGRLTGLRTAGTFQITASIVHPSNGAIFADTTTLVVIPGSGDNEPNNDLVSAAPLGTSTTIHGTLGATADPRDTFRVETSTPGTLALTLDLPVGTTPGNVTVVLLAENGTELSRFTPTELTSLIPQDVAAGHAFVRLETTAGSLSYTLKSRFIQAPVTITSVNPASGGPGTLVTLMGTGFSRIPAENMVLFSTIAGKVMVSTATQLQVMVPANAVNGPIRLIVGSRQTTGPQFTTGNSNPPPPPSVAPINPAMIRLDPVSGAEVVVNRLIVRFDPTVPRSEIATLVTGLNGTLAGFLPTFNEYVLDFPTVQTIGTLQSLRQQLAADPRVTLSTTEILSALQGGSPIIDSRDRAGALSVRGWTNLSVPKGVAYDLIKLFDAYETIRQTPPYDDPAAFKEVTVAVIDSGFNPRRTSEFAFQGNAFIPLFESTCTGPAPLQDCTTALTLNLSDPHGHGTAITSIVAAVNDSNGSNGVLTGVFQPHESPNRFRIPVYANREAGTSNISRTNVAAALLDMLTRFPRVDVVNMSFGRLTMDPAEQIGCKLFYLQYLRLFPETLFTIAAGNEDADADFECPANLSNDIDNVMAIGAVAVANLDETGETADARAKFHYTPPERIRASNFGDGVTLAAPGEDIVVATRVCDPFANVGDPMRCDELNNRDSTSGYRHVVGTSAAAPIVAGVAGLLQAIRPNSHPAPFTPLELKQILVNTADDISATWEDPVRSPGNPMKRLNALSAVLAVLPPAQRQVIYVADQEVENSNSAPGRLLALDVDPLTGRVQTTANVIPLTVTQGNATLHGTKPTAILVSPAGDEAYAVVEDASGALGDGLLVINTYTLQVVNFLPLSGAPFTAPANPVLASVRASTNRTNMVFSHDGRLLYLGIGKRLLIINTVEKKVVQQWQDLPEPYRALAPSQTDLLSDRLARIAAALGGAGLGGVPIPVAPGISLELRSIVSLALAPDG</sequence>
<dbReference type="PROSITE" id="PS51892">
    <property type="entry name" value="SUBTILASE"/>
    <property type="match status" value="1"/>
</dbReference>
<dbReference type="Pfam" id="PF22359">
    <property type="entry name" value="Big-like"/>
    <property type="match status" value="1"/>
</dbReference>
<dbReference type="EMBL" id="VGLS01000317">
    <property type="protein sequence ID" value="MBM3224402.1"/>
    <property type="molecule type" value="Genomic_DNA"/>
</dbReference>
<dbReference type="Pfam" id="PF01833">
    <property type="entry name" value="TIG"/>
    <property type="match status" value="1"/>
</dbReference>